<dbReference type="PANTHER" id="PTHR21064">
    <property type="entry name" value="AMINOGLYCOSIDE PHOSPHOTRANSFERASE DOMAIN-CONTAINING PROTEIN-RELATED"/>
    <property type="match status" value="1"/>
</dbReference>
<dbReference type="EMBL" id="QJJQ01000004">
    <property type="protein sequence ID" value="PXW87922.1"/>
    <property type="molecule type" value="Genomic_DNA"/>
</dbReference>
<dbReference type="Proteomes" id="UP000247978">
    <property type="component" value="Unassembled WGS sequence"/>
</dbReference>
<dbReference type="AlphaFoldDB" id="A0A2V3W1G9"/>
<dbReference type="InterPro" id="IPR050249">
    <property type="entry name" value="Pseudomonas-type_ThrB"/>
</dbReference>
<dbReference type="Gene3D" id="3.30.200.20">
    <property type="entry name" value="Phosphorylase Kinase, domain 1"/>
    <property type="match status" value="1"/>
</dbReference>
<feature type="domain" description="Aminoglycoside phosphotransferase" evidence="2">
    <location>
        <begin position="23"/>
        <end position="237"/>
    </location>
</feature>
<name>A0A2V3W1G9_9BACI</name>
<evidence type="ECO:0000313" key="4">
    <source>
        <dbReference type="Proteomes" id="UP000247978"/>
    </source>
</evidence>
<protein>
    <submittedName>
        <fullName evidence="3">Ser/Thr protein kinase RdoA (MazF antagonist)</fullName>
    </submittedName>
</protein>
<sequence length="328" mass="38408">MMDKSIVAEAVKKYHIVPTKIKLLGGFDNNVFECIGMKGFFILKFYDTSKYSSTSIKVELDWIRHLQDFGLTVTAPIPSIQGNLIETVWGKSEAKYDVVAYEKANGKLVNDTNPTEWNDELFYLWGKTMGQMHQAAKNFQLPDDTFQPLQWNKEEIVVNPPEEVGNTVLLRWNEYIGEMEQLPKDAHSYGFIHHDLHQQNFYVDDSKFVLFDFGDGVYHWFANDIAISLYHAIQSLRVKDPENRKEFAITFLASFLKGYRKENELEEKWLLKVPFFVQYRQIYSYVYFLKYLTCEVINNEKTSFILQHMKEHIEAGIPYVNISTNDIK</sequence>
<dbReference type="Gene3D" id="3.90.1200.10">
    <property type="match status" value="1"/>
</dbReference>
<dbReference type="Pfam" id="PF01636">
    <property type="entry name" value="APH"/>
    <property type="match status" value="1"/>
</dbReference>
<dbReference type="PANTHER" id="PTHR21064:SF6">
    <property type="entry name" value="AMINOGLYCOSIDE PHOSPHOTRANSFERASE DOMAIN-CONTAINING PROTEIN"/>
    <property type="match status" value="1"/>
</dbReference>
<keyword evidence="3" id="KW-0418">Kinase</keyword>
<organism evidence="3 4">
    <name type="scientific">Pseudogracilibacillus auburnensis</name>
    <dbReference type="NCBI Taxonomy" id="1494959"/>
    <lineage>
        <taxon>Bacteria</taxon>
        <taxon>Bacillati</taxon>
        <taxon>Bacillota</taxon>
        <taxon>Bacilli</taxon>
        <taxon>Bacillales</taxon>
        <taxon>Bacillaceae</taxon>
        <taxon>Pseudogracilibacillus</taxon>
    </lineage>
</organism>
<dbReference type="GO" id="GO:0009088">
    <property type="term" value="P:threonine biosynthetic process"/>
    <property type="evidence" value="ECO:0007669"/>
    <property type="project" value="TreeGrafter"/>
</dbReference>
<dbReference type="SUPFAM" id="SSF56112">
    <property type="entry name" value="Protein kinase-like (PK-like)"/>
    <property type="match status" value="1"/>
</dbReference>
<proteinExistence type="inferred from homology"/>
<dbReference type="GO" id="GO:0004413">
    <property type="term" value="F:homoserine kinase activity"/>
    <property type="evidence" value="ECO:0007669"/>
    <property type="project" value="TreeGrafter"/>
</dbReference>
<evidence type="ECO:0000313" key="3">
    <source>
        <dbReference type="EMBL" id="PXW87922.1"/>
    </source>
</evidence>
<keyword evidence="4" id="KW-1185">Reference proteome</keyword>
<keyword evidence="3" id="KW-0808">Transferase</keyword>
<comment type="similarity">
    <text evidence="1">Belongs to the pseudomonas-type ThrB family.</text>
</comment>
<dbReference type="InterPro" id="IPR002575">
    <property type="entry name" value="Aminoglycoside_PTrfase"/>
</dbReference>
<evidence type="ECO:0000259" key="2">
    <source>
        <dbReference type="Pfam" id="PF01636"/>
    </source>
</evidence>
<reference evidence="3 4" key="1">
    <citation type="submission" date="2018-05" db="EMBL/GenBank/DDBJ databases">
        <title>Genomic Encyclopedia of Type Strains, Phase IV (KMG-IV): sequencing the most valuable type-strain genomes for metagenomic binning, comparative biology and taxonomic classification.</title>
        <authorList>
            <person name="Goeker M."/>
        </authorList>
    </citation>
    <scope>NUCLEOTIDE SEQUENCE [LARGE SCALE GENOMIC DNA]</scope>
    <source>
        <strain evidence="3 4">DSM 28556</strain>
    </source>
</reference>
<dbReference type="InterPro" id="IPR011009">
    <property type="entry name" value="Kinase-like_dom_sf"/>
</dbReference>
<gene>
    <name evidence="3" type="ORF">DFR56_10470</name>
</gene>
<accession>A0A2V3W1G9</accession>
<evidence type="ECO:0000256" key="1">
    <source>
        <dbReference type="ARBA" id="ARBA00038240"/>
    </source>
</evidence>
<comment type="caution">
    <text evidence="3">The sequence shown here is derived from an EMBL/GenBank/DDBJ whole genome shotgun (WGS) entry which is preliminary data.</text>
</comment>